<dbReference type="EMBL" id="BMGT01000001">
    <property type="protein sequence ID" value="GGG64557.1"/>
    <property type="molecule type" value="Genomic_DNA"/>
</dbReference>
<evidence type="ECO:0000313" key="7">
    <source>
        <dbReference type="Proteomes" id="UP000647241"/>
    </source>
</evidence>
<dbReference type="InterPro" id="IPR050319">
    <property type="entry name" value="ABC_transp_ATP-bind"/>
</dbReference>
<dbReference type="InterPro" id="IPR003593">
    <property type="entry name" value="AAA+_ATPase"/>
</dbReference>
<keyword evidence="4 6" id="KW-0067">ATP-binding</keyword>
<dbReference type="Pfam" id="PF08352">
    <property type="entry name" value="oligo_HPY"/>
    <property type="match status" value="1"/>
</dbReference>
<reference evidence="6" key="2">
    <citation type="submission" date="2020-09" db="EMBL/GenBank/DDBJ databases">
        <authorList>
            <person name="Sun Q."/>
            <person name="Zhou Y."/>
        </authorList>
    </citation>
    <scope>NUCLEOTIDE SEQUENCE</scope>
    <source>
        <strain evidence="6">CGMCC 1.12997</strain>
    </source>
</reference>
<dbReference type="PANTHER" id="PTHR43776:SF7">
    <property type="entry name" value="D,D-DIPEPTIDE TRANSPORT ATP-BINDING PROTEIN DDPF-RELATED"/>
    <property type="match status" value="1"/>
</dbReference>
<proteinExistence type="inferred from homology"/>
<dbReference type="CDD" id="cd03257">
    <property type="entry name" value="ABC_NikE_OppD_transporters"/>
    <property type="match status" value="1"/>
</dbReference>
<organism evidence="6 7">
    <name type="scientific">Edaphobacter dinghuensis</name>
    <dbReference type="NCBI Taxonomy" id="1560005"/>
    <lineage>
        <taxon>Bacteria</taxon>
        <taxon>Pseudomonadati</taxon>
        <taxon>Acidobacteriota</taxon>
        <taxon>Terriglobia</taxon>
        <taxon>Terriglobales</taxon>
        <taxon>Acidobacteriaceae</taxon>
        <taxon>Edaphobacter</taxon>
    </lineage>
</organism>
<evidence type="ECO:0000256" key="3">
    <source>
        <dbReference type="ARBA" id="ARBA00022741"/>
    </source>
</evidence>
<evidence type="ECO:0000256" key="4">
    <source>
        <dbReference type="ARBA" id="ARBA00022840"/>
    </source>
</evidence>
<dbReference type="PROSITE" id="PS00211">
    <property type="entry name" value="ABC_TRANSPORTER_1"/>
    <property type="match status" value="1"/>
</dbReference>
<dbReference type="Gene3D" id="3.40.50.300">
    <property type="entry name" value="P-loop containing nucleotide triphosphate hydrolases"/>
    <property type="match status" value="1"/>
</dbReference>
<dbReference type="GO" id="GO:0016887">
    <property type="term" value="F:ATP hydrolysis activity"/>
    <property type="evidence" value="ECO:0007669"/>
    <property type="project" value="InterPro"/>
</dbReference>
<dbReference type="InterPro" id="IPR017871">
    <property type="entry name" value="ABC_transporter-like_CS"/>
</dbReference>
<keyword evidence="2" id="KW-0813">Transport</keyword>
<dbReference type="InterPro" id="IPR003439">
    <property type="entry name" value="ABC_transporter-like_ATP-bd"/>
</dbReference>
<dbReference type="InterPro" id="IPR027417">
    <property type="entry name" value="P-loop_NTPase"/>
</dbReference>
<dbReference type="GO" id="GO:0005524">
    <property type="term" value="F:ATP binding"/>
    <property type="evidence" value="ECO:0007669"/>
    <property type="project" value="UniProtKB-KW"/>
</dbReference>
<reference evidence="6" key="1">
    <citation type="journal article" date="2014" name="Int. J. Syst. Evol. Microbiol.">
        <title>Complete genome sequence of Corynebacterium casei LMG S-19264T (=DSM 44701T), isolated from a smear-ripened cheese.</title>
        <authorList>
            <consortium name="US DOE Joint Genome Institute (JGI-PGF)"/>
            <person name="Walter F."/>
            <person name="Albersmeier A."/>
            <person name="Kalinowski J."/>
            <person name="Ruckert C."/>
        </authorList>
    </citation>
    <scope>NUCLEOTIDE SEQUENCE</scope>
    <source>
        <strain evidence="6">CGMCC 1.12997</strain>
    </source>
</reference>
<dbReference type="FunFam" id="3.40.50.300:FF:000016">
    <property type="entry name" value="Oligopeptide ABC transporter ATP-binding component"/>
    <property type="match status" value="1"/>
</dbReference>
<evidence type="ECO:0000256" key="1">
    <source>
        <dbReference type="ARBA" id="ARBA00005417"/>
    </source>
</evidence>
<comment type="similarity">
    <text evidence="1">Belongs to the ABC transporter superfamily.</text>
</comment>
<feature type="domain" description="ABC transporter" evidence="5">
    <location>
        <begin position="3"/>
        <end position="245"/>
    </location>
</feature>
<dbReference type="Pfam" id="PF00005">
    <property type="entry name" value="ABC_tran"/>
    <property type="match status" value="1"/>
</dbReference>
<keyword evidence="3" id="KW-0547">Nucleotide-binding</keyword>
<keyword evidence="7" id="KW-1185">Reference proteome</keyword>
<evidence type="ECO:0000256" key="2">
    <source>
        <dbReference type="ARBA" id="ARBA00022448"/>
    </source>
</evidence>
<dbReference type="GO" id="GO:0055085">
    <property type="term" value="P:transmembrane transport"/>
    <property type="evidence" value="ECO:0007669"/>
    <property type="project" value="UniProtKB-ARBA"/>
</dbReference>
<protein>
    <submittedName>
        <fullName evidence="6">ABC transporter ATP-binding protein</fullName>
    </submittedName>
</protein>
<sequence>MLVEARGLVKEYARGGDSVRVVDDVSLAIHRGETMGLVGESGSGKSTVARMLLRLIETTAGSIEYDGVDLLAAGAHELRAMRRRMQIVFQDPYAALNPRMTVRQILAEPFAIHGEQASASTEHLAEMLHQVGLDASVLERYPHEFSGGQRQRVNIARALALRPEFLVLDEPVSALDVSVGAQVVNLLRELQRKYGLTYLFISHSMPLVRYLCDRVAVMQRGRLVEYGDCEQVCESPRHEYTRGLIAATPEIPVFVE</sequence>
<comment type="caution">
    <text evidence="6">The sequence shown here is derived from an EMBL/GenBank/DDBJ whole genome shotgun (WGS) entry which is preliminary data.</text>
</comment>
<evidence type="ECO:0000259" key="5">
    <source>
        <dbReference type="PROSITE" id="PS50893"/>
    </source>
</evidence>
<gene>
    <name evidence="6" type="ORF">GCM10011585_02690</name>
</gene>
<accession>A0A917H134</accession>
<dbReference type="Proteomes" id="UP000647241">
    <property type="component" value="Unassembled WGS sequence"/>
</dbReference>
<dbReference type="SUPFAM" id="SSF52540">
    <property type="entry name" value="P-loop containing nucleoside triphosphate hydrolases"/>
    <property type="match status" value="1"/>
</dbReference>
<name>A0A917H134_9BACT</name>
<dbReference type="GO" id="GO:0015833">
    <property type="term" value="P:peptide transport"/>
    <property type="evidence" value="ECO:0007669"/>
    <property type="project" value="InterPro"/>
</dbReference>
<dbReference type="PROSITE" id="PS50893">
    <property type="entry name" value="ABC_TRANSPORTER_2"/>
    <property type="match status" value="1"/>
</dbReference>
<dbReference type="AlphaFoldDB" id="A0A917H134"/>
<dbReference type="InterPro" id="IPR013563">
    <property type="entry name" value="Oligopep_ABC_C"/>
</dbReference>
<dbReference type="SMART" id="SM00382">
    <property type="entry name" value="AAA"/>
    <property type="match status" value="1"/>
</dbReference>
<dbReference type="PANTHER" id="PTHR43776">
    <property type="entry name" value="TRANSPORT ATP-BINDING PROTEIN"/>
    <property type="match status" value="1"/>
</dbReference>
<evidence type="ECO:0000313" key="6">
    <source>
        <dbReference type="EMBL" id="GGG64557.1"/>
    </source>
</evidence>